<name>F4KNV4_PORAD</name>
<dbReference type="eggNOG" id="ENOG5030JN3">
    <property type="taxonomic scope" value="Bacteria"/>
</dbReference>
<gene>
    <name evidence="3" type="ordered locus">Poras_0559</name>
</gene>
<dbReference type="Proteomes" id="UP000006545">
    <property type="component" value="Chromosome"/>
</dbReference>
<feature type="domain" description="Bacterial repeat" evidence="2">
    <location>
        <begin position="400"/>
        <end position="486"/>
    </location>
</feature>
<dbReference type="Pfam" id="PF18998">
    <property type="entry name" value="Flg_new_2"/>
    <property type="match status" value="1"/>
</dbReference>
<organism evidence="3 4">
    <name type="scientific">Porphyromonas asaccharolytica (strain ATCC 25260 / DSM 20707 / BCRC 10618 / CCUG 7834 / JCM 6326 / LMG 13178 / VPI 4198 / B440)</name>
    <name type="common">Bacteroides asaccharolyticus</name>
    <dbReference type="NCBI Taxonomy" id="879243"/>
    <lineage>
        <taxon>Bacteria</taxon>
        <taxon>Pseudomonadati</taxon>
        <taxon>Bacteroidota</taxon>
        <taxon>Bacteroidia</taxon>
        <taxon>Bacteroidales</taxon>
        <taxon>Porphyromonadaceae</taxon>
        <taxon>Porphyromonas</taxon>
    </lineage>
</organism>
<evidence type="ECO:0000313" key="3">
    <source>
        <dbReference type="EMBL" id="AEE12512.1"/>
    </source>
</evidence>
<feature type="signal peptide" evidence="1">
    <location>
        <begin position="1"/>
        <end position="30"/>
    </location>
</feature>
<dbReference type="InterPro" id="IPR044060">
    <property type="entry name" value="Bacterial_rp_domain"/>
</dbReference>
<keyword evidence="1" id="KW-0732">Signal</keyword>
<accession>F4KNV4</accession>
<evidence type="ECO:0000259" key="2">
    <source>
        <dbReference type="Pfam" id="PF18998"/>
    </source>
</evidence>
<dbReference type="KEGG" id="pah:Poras_0559"/>
<dbReference type="Gene3D" id="3.80.10.10">
    <property type="entry name" value="Ribonuclease Inhibitor"/>
    <property type="match status" value="1"/>
</dbReference>
<dbReference type="InterPro" id="IPR032675">
    <property type="entry name" value="LRR_dom_sf"/>
</dbReference>
<evidence type="ECO:0000313" key="4">
    <source>
        <dbReference type="Proteomes" id="UP000006545"/>
    </source>
</evidence>
<protein>
    <recommendedName>
        <fullName evidence="2">Bacterial repeat domain-containing protein</fullName>
    </recommendedName>
</protein>
<dbReference type="HOGENOM" id="CLU_425042_0_0_10"/>
<reference evidence="4" key="1">
    <citation type="submission" date="2011-04" db="EMBL/GenBank/DDBJ databases">
        <title>The complete genome of Porphyromonas asaccharolytica DSM 20707.</title>
        <authorList>
            <person name="Lucas S."/>
            <person name="Han J."/>
            <person name="Lapidus A."/>
            <person name="Bruce D."/>
            <person name="Goodwin L."/>
            <person name="Pitluck S."/>
            <person name="Peters L."/>
            <person name="Kyrpides N."/>
            <person name="Mavromatis K."/>
            <person name="Ivanova N."/>
            <person name="Ovchinnikova G."/>
            <person name="Pagani I."/>
            <person name="Lu M."/>
            <person name="Detter J.C."/>
            <person name="Tapia R."/>
            <person name="Han C."/>
            <person name="Land M."/>
            <person name="Hauser L."/>
            <person name="Markowitz V."/>
            <person name="Cheng J.-F."/>
            <person name="Hugenholtz P."/>
            <person name="Woyke T."/>
            <person name="Wu D."/>
            <person name="Gronow S."/>
            <person name="Wellnitz S."/>
            <person name="Brambilla E."/>
            <person name="Klenk H.-P."/>
            <person name="Eisen J.A."/>
        </authorList>
    </citation>
    <scope>NUCLEOTIDE SEQUENCE [LARGE SCALE GENOMIC DNA]</scope>
    <source>
        <strain evidence="4">ATCC 25260 / DSM 20707 / VPI 4198</strain>
    </source>
</reference>
<dbReference type="STRING" id="879243.Poras_0559"/>
<keyword evidence="4" id="KW-1185">Reference proteome</keyword>
<dbReference type="EMBL" id="CP002689">
    <property type="protein sequence ID" value="AEE12512.1"/>
    <property type="molecule type" value="Genomic_DNA"/>
</dbReference>
<dbReference type="AlphaFoldDB" id="F4KNV4"/>
<feature type="chain" id="PRO_5003310010" description="Bacterial repeat domain-containing protein" evidence="1">
    <location>
        <begin position="31"/>
        <end position="644"/>
    </location>
</feature>
<evidence type="ECO:0000256" key="1">
    <source>
        <dbReference type="SAM" id="SignalP"/>
    </source>
</evidence>
<proteinExistence type="predicted"/>
<sequence>MQSNSPMTQRLHYLLLMLTALLIGQAVCTAQDPAETAQIELIVPKGTQYVNFQVTYLEGAEANNIDFGDGTIEQHKGRYQGVNHKYDPATTEETVIKIDAAQLTQLRNASVTPGFSGFGKIAAPELQVLAFRLDNYTLRESREQMVDLSECPKLEEVYLRNVLDIKLPNERTVLKKVTLYTSNSDTDRNYTILSSKHLDLSGYTALEEIDIQRQPNLESVNLTGLTALTKLTIKQCSLYKIDGIKELAALTEVDLSRNYLPYSSLPLQRPALTSFKYGQEGVRLAPECVDKNTIHLADMLEVKDADGEAQPSTIKQIRQLNTPRTLKEGQDYILKGSDLIILERGFGGFGGDNPLDSIQLSIKVTNEYYPKYGKSTYEVPELKLDIAREGAVYPGEKQPLTFSASEGGSIQAMAGDTELSSDDKVEPGTPLTFTATPDEGYIITEWRVNDIVQMTPGLDKKPITDATFKVNMYSEPMTVTVTFARAEDNYAVTFSKEGEGKLTVTVDGKPFTSGTFVAKGTKVLFEAEAFTDHIVKEWQINGEVIPAGEEQASYTLTVDKTMEVKVIFAKHDAIDAVSATRYQIAQTDQTLTVLGVTADETIRLYTLTGTPVATATGDATLSIAQLPAGVYLLQIGSDWVKVTL</sequence>
<dbReference type="SUPFAM" id="SSF52047">
    <property type="entry name" value="RNI-like"/>
    <property type="match status" value="1"/>
</dbReference>